<organism evidence="5 6">
    <name type="scientific">Diaporthe ampelina</name>
    <dbReference type="NCBI Taxonomy" id="1214573"/>
    <lineage>
        <taxon>Eukaryota</taxon>
        <taxon>Fungi</taxon>
        <taxon>Dikarya</taxon>
        <taxon>Ascomycota</taxon>
        <taxon>Pezizomycotina</taxon>
        <taxon>Sordariomycetes</taxon>
        <taxon>Sordariomycetidae</taxon>
        <taxon>Diaporthales</taxon>
        <taxon>Diaporthaceae</taxon>
        <taxon>Diaporthe</taxon>
    </lineage>
</organism>
<gene>
    <name evidence="5" type="ORF">UCDDA912_g10128</name>
</gene>
<evidence type="ECO:0000256" key="3">
    <source>
        <dbReference type="ARBA" id="ARBA00022679"/>
    </source>
</evidence>
<evidence type="ECO:0000256" key="1">
    <source>
        <dbReference type="ARBA" id="ARBA00005179"/>
    </source>
</evidence>
<proteinExistence type="inferred from homology"/>
<protein>
    <submittedName>
        <fullName evidence="5">Putative lysr family regulatory protein</fullName>
    </submittedName>
</protein>
<dbReference type="PANTHER" id="PTHR31896">
    <property type="entry name" value="FAMILY REGULATORY PROTEIN, PUTATIVE (AFU_ORTHOLOGUE AFUA_3G14730)-RELATED"/>
    <property type="match status" value="1"/>
</dbReference>
<dbReference type="Proteomes" id="UP000034680">
    <property type="component" value="Unassembled WGS sequence"/>
</dbReference>
<keyword evidence="4" id="KW-0012">Acyltransferase</keyword>
<dbReference type="AlphaFoldDB" id="A0A0G2F5B6"/>
<dbReference type="Gene3D" id="3.30.559.10">
    <property type="entry name" value="Chloramphenicol acetyltransferase-like domain"/>
    <property type="match status" value="2"/>
</dbReference>
<dbReference type="EMBL" id="LCUC01000573">
    <property type="protein sequence ID" value="KKY29952.1"/>
    <property type="molecule type" value="Genomic_DNA"/>
</dbReference>
<accession>A0A0G2F5B6</accession>
<sequence length="450" mass="50067">MVRGIVMRWMVQFDDVLDANKLYDALETLLGMEGWRRLGGRIRSNSRGKLEIHVPRKFDSNRPAARFHHIAFDTSIGAHPLASRLPKPTATPSVQVGGDVFRELKVRDDVPSTLQDYICSDDPPLELHVFTFSDATIVILNFPHFLTDAVGVSKLVENWCKILAGRPDEVDALSESDPLDTVGCEGDKAAEEHVLAQYELSGWSLIVFALNFVYDLIFGPKMETRAIFLPEKSVAGLKQTTVARIPLKPNGQGSGAAEKPFVSEGDIISAWAIKSIGLGLGPKCKRTMAVMNVFELRSRLHQAFDSSTAYVQNAFFVLTTILTVQEAQELPLGEIALRLRSSMTKQISEPQVEALIRGHRASIQKSDRPVVFAKRDSILLPFSNWGKARFFDIVDFGPTVLKACSKIGSKRNEPGKPVLFLSCDANPKPNPTYRNVINIIAKQVQYWFME</sequence>
<dbReference type="PANTHER" id="PTHR31896:SF69">
    <property type="entry name" value="FAMILY REGULATORY PROTEIN, PUTATIVE (AFU_ORTHOLOGUE AFUA_3G14730)-RELATED"/>
    <property type="match status" value="1"/>
</dbReference>
<dbReference type="OrthoDB" id="21502at2759"/>
<evidence type="ECO:0000256" key="2">
    <source>
        <dbReference type="ARBA" id="ARBA00009861"/>
    </source>
</evidence>
<comment type="caution">
    <text evidence="5">The sequence shown here is derived from an EMBL/GenBank/DDBJ whole genome shotgun (WGS) entry which is preliminary data.</text>
</comment>
<reference evidence="5 6" key="2">
    <citation type="submission" date="2015-05" db="EMBL/GenBank/DDBJ databases">
        <authorList>
            <person name="Morales-Cruz A."/>
            <person name="Amrine K.C."/>
            <person name="Cantu D."/>
        </authorList>
    </citation>
    <scope>NUCLEOTIDE SEQUENCE [LARGE SCALE GENOMIC DNA]</scope>
    <source>
        <strain evidence="5">DA912</strain>
    </source>
</reference>
<dbReference type="InterPro" id="IPR051283">
    <property type="entry name" value="Sec_Metabolite_Acyltrans"/>
</dbReference>
<evidence type="ECO:0000256" key="4">
    <source>
        <dbReference type="ARBA" id="ARBA00023315"/>
    </source>
</evidence>
<dbReference type="InterPro" id="IPR023213">
    <property type="entry name" value="CAT-like_dom_sf"/>
</dbReference>
<keyword evidence="6" id="KW-1185">Reference proteome</keyword>
<evidence type="ECO:0000313" key="5">
    <source>
        <dbReference type="EMBL" id="KKY29952.1"/>
    </source>
</evidence>
<evidence type="ECO:0000313" key="6">
    <source>
        <dbReference type="Proteomes" id="UP000034680"/>
    </source>
</evidence>
<name>A0A0G2F5B6_9PEZI</name>
<comment type="pathway">
    <text evidence="1">Secondary metabolite biosynthesis.</text>
</comment>
<comment type="similarity">
    <text evidence="2">Belongs to the plant acyltransferase family.</text>
</comment>
<dbReference type="GO" id="GO:0016746">
    <property type="term" value="F:acyltransferase activity"/>
    <property type="evidence" value="ECO:0007669"/>
    <property type="project" value="UniProtKB-KW"/>
</dbReference>
<keyword evidence="3" id="KW-0808">Transferase</keyword>
<reference evidence="5 6" key="1">
    <citation type="submission" date="2015-05" db="EMBL/GenBank/DDBJ databases">
        <title>Distinctive expansion of gene families associated with plant cell wall degradation and secondary metabolism in the genomes of grapevine trunk pathogens.</title>
        <authorList>
            <person name="Lawrence D.P."/>
            <person name="Travadon R."/>
            <person name="Rolshausen P.E."/>
            <person name="Baumgartner K."/>
        </authorList>
    </citation>
    <scope>NUCLEOTIDE SEQUENCE [LARGE SCALE GENOMIC DNA]</scope>
    <source>
        <strain evidence="5">DA912</strain>
    </source>
</reference>